<keyword evidence="1" id="KW-0812">Transmembrane</keyword>
<dbReference type="PANTHER" id="PTHR22911">
    <property type="entry name" value="ACYL-MALONYL CONDENSING ENZYME-RELATED"/>
    <property type="match status" value="1"/>
</dbReference>
<dbReference type="PANTHER" id="PTHR22911:SF79">
    <property type="entry name" value="MOBA-LIKE NTP TRANSFERASE DOMAIN-CONTAINING PROTEIN"/>
    <property type="match status" value="1"/>
</dbReference>
<dbReference type="SUPFAM" id="SSF103481">
    <property type="entry name" value="Multidrug resistance efflux transporter EmrE"/>
    <property type="match status" value="2"/>
</dbReference>
<organism evidence="3 4">
    <name type="scientific">Aliikangiella coralliicola</name>
    <dbReference type="NCBI Taxonomy" id="2592383"/>
    <lineage>
        <taxon>Bacteria</taxon>
        <taxon>Pseudomonadati</taxon>
        <taxon>Pseudomonadota</taxon>
        <taxon>Gammaproteobacteria</taxon>
        <taxon>Oceanospirillales</taxon>
        <taxon>Pleioneaceae</taxon>
        <taxon>Aliikangiella</taxon>
    </lineage>
</organism>
<dbReference type="OrthoDB" id="9150437at2"/>
<evidence type="ECO:0000259" key="2">
    <source>
        <dbReference type="Pfam" id="PF00892"/>
    </source>
</evidence>
<feature type="transmembrane region" description="Helical" evidence="1">
    <location>
        <begin position="152"/>
        <end position="169"/>
    </location>
</feature>
<sequence length="290" mass="32115">MSNTTGSIKSLLLIALASILLMSFVPVLIKWISANAVTIGIVRLTIGAAGIGVLVLFSKKRASVTRRDFIWLFLLGLFFAVHWYTYFQSIKMSDASLAAIGMATFGIHLLLLNRIFFKETINISDYFAIVISFIGIYIASPRTDIAADKLNGFLLSVFSGFVYACLPLINRRITRLSTNTRALGQFGFALLFFMLLLPQSDFNLSSYDWGGLVVLGVLSTLIAHTLWIKASTELPTKFTAVLYYCYVPIAILLSFIFLNETMNWQKLVGAGLIIAANIMVVFLHKTAPAR</sequence>
<feature type="transmembrane region" description="Helical" evidence="1">
    <location>
        <begin position="69"/>
        <end position="86"/>
    </location>
</feature>
<dbReference type="RefSeq" id="WP_142892694.1">
    <property type="nucleotide sequence ID" value="NZ_ML660162.1"/>
</dbReference>
<feature type="transmembrane region" description="Helical" evidence="1">
    <location>
        <begin position="209"/>
        <end position="228"/>
    </location>
</feature>
<dbReference type="EMBL" id="VIKS01000004">
    <property type="protein sequence ID" value="TQV88185.1"/>
    <property type="molecule type" value="Genomic_DNA"/>
</dbReference>
<feature type="transmembrane region" description="Helical" evidence="1">
    <location>
        <begin position="123"/>
        <end position="140"/>
    </location>
</feature>
<feature type="transmembrane region" description="Helical" evidence="1">
    <location>
        <begin position="12"/>
        <end position="32"/>
    </location>
</feature>
<feature type="transmembrane region" description="Helical" evidence="1">
    <location>
        <begin position="264"/>
        <end position="283"/>
    </location>
</feature>
<feature type="domain" description="EamA" evidence="2">
    <location>
        <begin position="152"/>
        <end position="281"/>
    </location>
</feature>
<protein>
    <submittedName>
        <fullName evidence="3">EamA family transporter</fullName>
    </submittedName>
</protein>
<comment type="caution">
    <text evidence="3">The sequence shown here is derived from an EMBL/GenBank/DDBJ whole genome shotgun (WGS) entry which is preliminary data.</text>
</comment>
<feature type="transmembrane region" description="Helical" evidence="1">
    <location>
        <begin position="240"/>
        <end position="258"/>
    </location>
</feature>
<keyword evidence="4" id="KW-1185">Reference proteome</keyword>
<dbReference type="InterPro" id="IPR000620">
    <property type="entry name" value="EamA_dom"/>
</dbReference>
<name>A0A545UFG2_9GAMM</name>
<feature type="transmembrane region" description="Helical" evidence="1">
    <location>
        <begin position="92"/>
        <end position="111"/>
    </location>
</feature>
<dbReference type="GO" id="GO:0016020">
    <property type="term" value="C:membrane"/>
    <property type="evidence" value="ECO:0007669"/>
    <property type="project" value="InterPro"/>
</dbReference>
<evidence type="ECO:0000313" key="4">
    <source>
        <dbReference type="Proteomes" id="UP000315439"/>
    </source>
</evidence>
<feature type="transmembrane region" description="Helical" evidence="1">
    <location>
        <begin position="181"/>
        <end position="197"/>
    </location>
</feature>
<keyword evidence="1" id="KW-1133">Transmembrane helix</keyword>
<feature type="transmembrane region" description="Helical" evidence="1">
    <location>
        <begin position="38"/>
        <end position="57"/>
    </location>
</feature>
<dbReference type="Proteomes" id="UP000315439">
    <property type="component" value="Unassembled WGS sequence"/>
</dbReference>
<keyword evidence="1" id="KW-0472">Membrane</keyword>
<evidence type="ECO:0000313" key="3">
    <source>
        <dbReference type="EMBL" id="TQV88185.1"/>
    </source>
</evidence>
<accession>A0A545UFG2</accession>
<proteinExistence type="predicted"/>
<reference evidence="3 4" key="1">
    <citation type="submission" date="2019-07" db="EMBL/GenBank/DDBJ databases">
        <title>Draft genome for Aliikangiella sp. M105.</title>
        <authorList>
            <person name="Wang G."/>
        </authorList>
    </citation>
    <scope>NUCLEOTIDE SEQUENCE [LARGE SCALE GENOMIC DNA]</scope>
    <source>
        <strain evidence="3 4">M105</strain>
    </source>
</reference>
<feature type="domain" description="EamA" evidence="2">
    <location>
        <begin position="12"/>
        <end position="139"/>
    </location>
</feature>
<dbReference type="Pfam" id="PF00892">
    <property type="entry name" value="EamA"/>
    <property type="match status" value="2"/>
</dbReference>
<dbReference type="AlphaFoldDB" id="A0A545UFG2"/>
<evidence type="ECO:0000256" key="1">
    <source>
        <dbReference type="SAM" id="Phobius"/>
    </source>
</evidence>
<gene>
    <name evidence="3" type="ORF">FLL46_06560</name>
</gene>
<dbReference type="InterPro" id="IPR037185">
    <property type="entry name" value="EmrE-like"/>
</dbReference>